<protein>
    <submittedName>
        <fullName evidence="1">Uncharacterized protein</fullName>
    </submittedName>
</protein>
<gene>
    <name evidence="1" type="ORF">RHMOL_Rhmol12G0028100</name>
</gene>
<name>A0ACC0LFB7_RHOML</name>
<evidence type="ECO:0000313" key="1">
    <source>
        <dbReference type="EMBL" id="KAI8526838.1"/>
    </source>
</evidence>
<accession>A0ACC0LFB7</accession>
<dbReference type="Proteomes" id="UP001062846">
    <property type="component" value="Chromosome 12"/>
</dbReference>
<reference evidence="1" key="1">
    <citation type="submission" date="2022-02" db="EMBL/GenBank/DDBJ databases">
        <title>Plant Genome Project.</title>
        <authorList>
            <person name="Zhang R.-G."/>
        </authorList>
    </citation>
    <scope>NUCLEOTIDE SEQUENCE</scope>
    <source>
        <strain evidence="1">AT1</strain>
    </source>
</reference>
<dbReference type="EMBL" id="CM046399">
    <property type="protein sequence ID" value="KAI8526838.1"/>
    <property type="molecule type" value="Genomic_DNA"/>
</dbReference>
<keyword evidence="2" id="KW-1185">Reference proteome</keyword>
<organism evidence="1 2">
    <name type="scientific">Rhododendron molle</name>
    <name type="common">Chinese azalea</name>
    <name type="synonym">Azalea mollis</name>
    <dbReference type="NCBI Taxonomy" id="49168"/>
    <lineage>
        <taxon>Eukaryota</taxon>
        <taxon>Viridiplantae</taxon>
        <taxon>Streptophyta</taxon>
        <taxon>Embryophyta</taxon>
        <taxon>Tracheophyta</taxon>
        <taxon>Spermatophyta</taxon>
        <taxon>Magnoliopsida</taxon>
        <taxon>eudicotyledons</taxon>
        <taxon>Gunneridae</taxon>
        <taxon>Pentapetalae</taxon>
        <taxon>asterids</taxon>
        <taxon>Ericales</taxon>
        <taxon>Ericaceae</taxon>
        <taxon>Ericoideae</taxon>
        <taxon>Rhodoreae</taxon>
        <taxon>Rhododendron</taxon>
    </lineage>
</organism>
<proteinExistence type="predicted"/>
<comment type="caution">
    <text evidence="1">The sequence shown here is derived from an EMBL/GenBank/DDBJ whole genome shotgun (WGS) entry which is preliminary data.</text>
</comment>
<sequence>MGATLVIAEIKIHALLKKKNSIGRGSSRSARRCIERGHTKMRAMNSWEWTSFGVELDELADVDAVVVVAC</sequence>
<evidence type="ECO:0000313" key="2">
    <source>
        <dbReference type="Proteomes" id="UP001062846"/>
    </source>
</evidence>